<sequence>MDIAASPATVWGIVSDLRRTPEWSPECRRVVVLRRAGSIQPGTQLLGINRLRFAVWPTRSVVTEVSPEQRIAWNVRTSGATWSYELEPTPTGTRLVERRDGGTGMPTVAATFTRFLLGGVSGHSAELEDHIEVSLLRIKSLAEKE</sequence>
<organism evidence="1 2">
    <name type="scientific">Knoellia sinensis KCTC 19936</name>
    <dbReference type="NCBI Taxonomy" id="1385520"/>
    <lineage>
        <taxon>Bacteria</taxon>
        <taxon>Bacillati</taxon>
        <taxon>Actinomycetota</taxon>
        <taxon>Actinomycetes</taxon>
        <taxon>Micrococcales</taxon>
        <taxon>Intrasporangiaceae</taxon>
        <taxon>Knoellia</taxon>
    </lineage>
</organism>
<proteinExistence type="predicted"/>
<gene>
    <name evidence="1" type="ORF">N802_19450</name>
</gene>
<dbReference type="Pfam" id="PF10604">
    <property type="entry name" value="Polyketide_cyc2"/>
    <property type="match status" value="1"/>
</dbReference>
<dbReference type="EMBL" id="AVPJ01000009">
    <property type="protein sequence ID" value="KGN31931.1"/>
    <property type="molecule type" value="Genomic_DNA"/>
</dbReference>
<dbReference type="CDD" id="cd07812">
    <property type="entry name" value="SRPBCC"/>
    <property type="match status" value="1"/>
</dbReference>
<name>A0A0A0J8H7_9MICO</name>
<dbReference type="InterPro" id="IPR023393">
    <property type="entry name" value="START-like_dom_sf"/>
</dbReference>
<evidence type="ECO:0000313" key="2">
    <source>
        <dbReference type="Proteomes" id="UP000030002"/>
    </source>
</evidence>
<dbReference type="SUPFAM" id="SSF55961">
    <property type="entry name" value="Bet v1-like"/>
    <property type="match status" value="1"/>
</dbReference>
<dbReference type="Proteomes" id="UP000030002">
    <property type="component" value="Unassembled WGS sequence"/>
</dbReference>
<evidence type="ECO:0000313" key="1">
    <source>
        <dbReference type="EMBL" id="KGN31931.1"/>
    </source>
</evidence>
<protein>
    <submittedName>
        <fullName evidence="1">Polyketide cyclase</fullName>
    </submittedName>
</protein>
<accession>A0A0A0J8H7</accession>
<dbReference type="InterPro" id="IPR019587">
    <property type="entry name" value="Polyketide_cyclase/dehydratase"/>
</dbReference>
<reference evidence="1 2" key="1">
    <citation type="submission" date="2013-08" db="EMBL/GenBank/DDBJ databases">
        <title>The genome sequence of Knoellia sinensis.</title>
        <authorList>
            <person name="Zhu W."/>
            <person name="Wang G."/>
        </authorList>
    </citation>
    <scope>NUCLEOTIDE SEQUENCE [LARGE SCALE GENOMIC DNA]</scope>
    <source>
        <strain evidence="1 2">KCTC 19936</strain>
    </source>
</reference>
<dbReference type="AlphaFoldDB" id="A0A0A0J8H7"/>
<dbReference type="Gene3D" id="3.30.530.20">
    <property type="match status" value="1"/>
</dbReference>
<comment type="caution">
    <text evidence="1">The sequence shown here is derived from an EMBL/GenBank/DDBJ whole genome shotgun (WGS) entry which is preliminary data.</text>
</comment>
<keyword evidence="2" id="KW-1185">Reference proteome</keyword>
<dbReference type="STRING" id="1385520.N802_19450"/>
<dbReference type="eggNOG" id="COG3832">
    <property type="taxonomic scope" value="Bacteria"/>
</dbReference>